<dbReference type="EMBL" id="LBMM01000443">
    <property type="protein sequence ID" value="KMQ98331.1"/>
    <property type="molecule type" value="Genomic_DNA"/>
</dbReference>
<proteinExistence type="predicted"/>
<keyword evidence="2" id="KW-1185">Reference proteome</keyword>
<evidence type="ECO:0000313" key="2">
    <source>
        <dbReference type="Proteomes" id="UP000036403"/>
    </source>
</evidence>
<dbReference type="PaxDb" id="67767-A0A0J7L6N9"/>
<dbReference type="AlphaFoldDB" id="A0A0J7L6N9"/>
<comment type="caution">
    <text evidence="1">The sequence shown here is derived from an EMBL/GenBank/DDBJ whole genome shotgun (WGS) entry which is preliminary data.</text>
</comment>
<gene>
    <name evidence="1" type="ORF">RF55_1300</name>
</gene>
<dbReference type="Gene3D" id="3.30.420.10">
    <property type="entry name" value="Ribonuclease H-like superfamily/Ribonuclease H"/>
    <property type="match status" value="1"/>
</dbReference>
<dbReference type="Proteomes" id="UP000036403">
    <property type="component" value="Unassembled WGS sequence"/>
</dbReference>
<reference evidence="1 2" key="1">
    <citation type="submission" date="2015-04" db="EMBL/GenBank/DDBJ databases">
        <title>Lasius niger genome sequencing.</title>
        <authorList>
            <person name="Konorov E.A."/>
            <person name="Nikitin M.A."/>
            <person name="Kirill M.V."/>
            <person name="Chang P."/>
        </authorList>
    </citation>
    <scope>NUCLEOTIDE SEQUENCE [LARGE SCALE GENOMIC DNA]</scope>
    <source>
        <tissue evidence="1">Whole</tissue>
    </source>
</reference>
<organism evidence="1 2">
    <name type="scientific">Lasius niger</name>
    <name type="common">Black garden ant</name>
    <dbReference type="NCBI Taxonomy" id="67767"/>
    <lineage>
        <taxon>Eukaryota</taxon>
        <taxon>Metazoa</taxon>
        <taxon>Ecdysozoa</taxon>
        <taxon>Arthropoda</taxon>
        <taxon>Hexapoda</taxon>
        <taxon>Insecta</taxon>
        <taxon>Pterygota</taxon>
        <taxon>Neoptera</taxon>
        <taxon>Endopterygota</taxon>
        <taxon>Hymenoptera</taxon>
        <taxon>Apocrita</taxon>
        <taxon>Aculeata</taxon>
        <taxon>Formicoidea</taxon>
        <taxon>Formicidae</taxon>
        <taxon>Formicinae</taxon>
        <taxon>Lasius</taxon>
        <taxon>Lasius</taxon>
    </lineage>
</organism>
<name>A0A0J7L6N9_LASNI</name>
<protein>
    <submittedName>
        <fullName evidence="1">Transposon ty3-g gag-pol polyprotein isoform x2</fullName>
    </submittedName>
</protein>
<dbReference type="InterPro" id="IPR036397">
    <property type="entry name" value="RNaseH_sf"/>
</dbReference>
<dbReference type="GO" id="GO:0003676">
    <property type="term" value="F:nucleic acid binding"/>
    <property type="evidence" value="ECO:0007669"/>
    <property type="project" value="InterPro"/>
</dbReference>
<evidence type="ECO:0000313" key="1">
    <source>
        <dbReference type="EMBL" id="KMQ98331.1"/>
    </source>
</evidence>
<accession>A0A0J7L6N9</accession>
<sequence length="166" mass="19051">MMAGRDPRHWDKVIKQVQGALNTTHNKSIDTTPMKSLIGCETRSAAEASLLSQIRDVVHRLNLDELRTDIQTHISQQQREQKERYDKARRDATKYGEGDLVLVQITSDPATGSSKKLHPKFKGPFRIRKVLINDRYEVEDLREGCRRSRTVAAADRMKPWITIQGE</sequence>
<dbReference type="OrthoDB" id="7551412at2759"/>